<dbReference type="SUPFAM" id="SSF49899">
    <property type="entry name" value="Concanavalin A-like lectins/glucanases"/>
    <property type="match status" value="1"/>
</dbReference>
<dbReference type="Gene3D" id="2.60.120.200">
    <property type="match status" value="1"/>
</dbReference>
<sequence>MKLNHTQIKILAGLLILPVLTLTFAVAPIKAQSRIYDLKVYEYNDRASLNWYTDGQYVGAITYGQTESYGSTIIKSGTADWHSFELTSLQPGTTYFYKALAKNKADEIVAEYASQLTTLGTKPASQVYKNFIYLNFNNNLYSHNNQYPYEVLNPNSLKFVEPSIWKGALQITDKNSHMIYKADPIFNSGYGTVMVWVRLEKFDKDMTIFETSNGAYALYYDSLTADSGKIVARAGKDGLASYTFKNTGTGKNTWLPGEWHQITVIWNGKMGGVVKLNIDGEKRAEAHYTKGGGAATFMVGNNYAHTQNFSNGQIDDFKLFDWDMDSTAVRNEYKWLALNQRKDLIKKPAVAGAKVRNFEIGAFIKTIDRDEIYLVGRNMEKIHIANMSAFRRLGNPEVITATVEELTQFKDGGKFYDWSRLPDGLFVKNGGNDVYLIWNGQKKFVPNEATFLKYGNQWHEIITISQAELDEYSDGPMYQ</sequence>
<evidence type="ECO:0000313" key="2">
    <source>
        <dbReference type="Proteomes" id="UP000231464"/>
    </source>
</evidence>
<dbReference type="InterPro" id="IPR013320">
    <property type="entry name" value="ConA-like_dom_sf"/>
</dbReference>
<accession>A0A2M6WA46</accession>
<dbReference type="Proteomes" id="UP000231464">
    <property type="component" value="Unassembled WGS sequence"/>
</dbReference>
<evidence type="ECO:0008006" key="3">
    <source>
        <dbReference type="Google" id="ProtNLM"/>
    </source>
</evidence>
<organism evidence="1 2">
    <name type="scientific">Candidatus Kuenenbacteria bacterium CG10_big_fil_rev_8_21_14_0_10_36_11</name>
    <dbReference type="NCBI Taxonomy" id="1974618"/>
    <lineage>
        <taxon>Bacteria</taxon>
        <taxon>Candidatus Kueneniibacteriota</taxon>
    </lineage>
</organism>
<dbReference type="EMBL" id="PFBP01000055">
    <property type="protein sequence ID" value="PIT89555.1"/>
    <property type="molecule type" value="Genomic_DNA"/>
</dbReference>
<protein>
    <recommendedName>
        <fullName evidence="3">Fibronectin type-III domain-containing protein</fullName>
    </recommendedName>
</protein>
<dbReference type="AlphaFoldDB" id="A0A2M6WA46"/>
<comment type="caution">
    <text evidence="1">The sequence shown here is derived from an EMBL/GenBank/DDBJ whole genome shotgun (WGS) entry which is preliminary data.</text>
</comment>
<reference evidence="2" key="1">
    <citation type="submission" date="2017-09" db="EMBL/GenBank/DDBJ databases">
        <title>Depth-based differentiation of microbial function through sediment-hosted aquifers and enrichment of novel symbionts in the deep terrestrial subsurface.</title>
        <authorList>
            <person name="Probst A.J."/>
            <person name="Ladd B."/>
            <person name="Jarett J.K."/>
            <person name="Geller-Mcgrath D.E."/>
            <person name="Sieber C.M.K."/>
            <person name="Emerson J.B."/>
            <person name="Anantharaman K."/>
            <person name="Thomas B.C."/>
            <person name="Malmstrom R."/>
            <person name="Stieglmeier M."/>
            <person name="Klingl A."/>
            <person name="Woyke T."/>
            <person name="Ryan C.M."/>
            <person name="Banfield J.F."/>
        </authorList>
    </citation>
    <scope>NUCLEOTIDE SEQUENCE [LARGE SCALE GENOMIC DNA]</scope>
</reference>
<dbReference type="Pfam" id="PF13385">
    <property type="entry name" value="Laminin_G_3"/>
    <property type="match status" value="1"/>
</dbReference>
<dbReference type="CDD" id="cd00063">
    <property type="entry name" value="FN3"/>
    <property type="match status" value="1"/>
</dbReference>
<proteinExistence type="predicted"/>
<gene>
    <name evidence="1" type="ORF">COU23_03400</name>
</gene>
<evidence type="ECO:0000313" key="1">
    <source>
        <dbReference type="EMBL" id="PIT89555.1"/>
    </source>
</evidence>
<dbReference type="InterPro" id="IPR003961">
    <property type="entry name" value="FN3_dom"/>
</dbReference>
<name>A0A2M6WA46_9BACT</name>